<dbReference type="GO" id="GO:0009062">
    <property type="term" value="P:fatty acid catabolic process"/>
    <property type="evidence" value="ECO:0007669"/>
    <property type="project" value="TreeGrafter"/>
</dbReference>
<dbReference type="Pfam" id="PF20789">
    <property type="entry name" value="4HBT_3C"/>
    <property type="match status" value="1"/>
</dbReference>
<dbReference type="PANTHER" id="PTHR11066">
    <property type="entry name" value="ACYL-COA THIOESTERASE"/>
    <property type="match status" value="1"/>
</dbReference>
<accession>A0A6J7QFV8</accession>
<keyword evidence="2" id="KW-0378">Hydrolase</keyword>
<organism evidence="6">
    <name type="scientific">freshwater metagenome</name>
    <dbReference type="NCBI Taxonomy" id="449393"/>
    <lineage>
        <taxon>unclassified sequences</taxon>
        <taxon>metagenomes</taxon>
        <taxon>ecological metagenomes</taxon>
    </lineage>
</organism>
<dbReference type="SUPFAM" id="SSF54637">
    <property type="entry name" value="Thioesterase/thiol ester dehydrase-isomerase"/>
    <property type="match status" value="2"/>
</dbReference>
<dbReference type="Pfam" id="PF13622">
    <property type="entry name" value="4HBT_3"/>
    <property type="match status" value="1"/>
</dbReference>
<dbReference type="CDD" id="cd03444">
    <property type="entry name" value="Thioesterase_II_repeat1"/>
    <property type="match status" value="1"/>
</dbReference>
<dbReference type="InterPro" id="IPR029069">
    <property type="entry name" value="HotDog_dom_sf"/>
</dbReference>
<feature type="domain" description="Acyl-CoA thioesterase-like C-terminal" evidence="4">
    <location>
        <begin position="137"/>
        <end position="266"/>
    </location>
</feature>
<dbReference type="InterPro" id="IPR049450">
    <property type="entry name" value="ACOT8-like_C"/>
</dbReference>
<evidence type="ECO:0000256" key="2">
    <source>
        <dbReference type="ARBA" id="ARBA00022801"/>
    </source>
</evidence>
<evidence type="ECO:0000259" key="3">
    <source>
        <dbReference type="Pfam" id="PF13622"/>
    </source>
</evidence>
<evidence type="ECO:0000313" key="5">
    <source>
        <dbReference type="EMBL" id="CAB4878801.1"/>
    </source>
</evidence>
<feature type="domain" description="Acyl-CoA thioesterase-like N-terminal HotDog" evidence="3">
    <location>
        <begin position="31"/>
        <end position="106"/>
    </location>
</feature>
<gene>
    <name evidence="5" type="ORF">UFOPK3427_01317</name>
    <name evidence="6" type="ORF">UFOPK4112_00605</name>
</gene>
<dbReference type="InterPro" id="IPR042171">
    <property type="entry name" value="Acyl-CoA_hotdog"/>
</dbReference>
<name>A0A6J7QFV8_9ZZZZ</name>
<dbReference type="AlphaFoldDB" id="A0A6J7QFV8"/>
<reference evidence="6" key="1">
    <citation type="submission" date="2020-05" db="EMBL/GenBank/DDBJ databases">
        <authorList>
            <person name="Chiriac C."/>
            <person name="Salcher M."/>
            <person name="Ghai R."/>
            <person name="Kavagutti S V."/>
        </authorList>
    </citation>
    <scope>NUCLEOTIDE SEQUENCE</scope>
</reference>
<protein>
    <submittedName>
        <fullName evidence="6">Unannotated protein</fullName>
    </submittedName>
</protein>
<comment type="similarity">
    <text evidence="1">Belongs to the C/M/P thioester hydrolase family.</text>
</comment>
<dbReference type="GO" id="GO:0006637">
    <property type="term" value="P:acyl-CoA metabolic process"/>
    <property type="evidence" value="ECO:0007669"/>
    <property type="project" value="InterPro"/>
</dbReference>
<dbReference type="InterPro" id="IPR003703">
    <property type="entry name" value="Acyl_CoA_thio"/>
</dbReference>
<dbReference type="GO" id="GO:0005782">
    <property type="term" value="C:peroxisomal matrix"/>
    <property type="evidence" value="ECO:0007669"/>
    <property type="project" value="UniProtKB-SubCell"/>
</dbReference>
<dbReference type="GO" id="GO:0047617">
    <property type="term" value="F:fatty acyl-CoA hydrolase activity"/>
    <property type="evidence" value="ECO:0007669"/>
    <property type="project" value="InterPro"/>
</dbReference>
<dbReference type="EMBL" id="CAFBPM010000004">
    <property type="protein sequence ID" value="CAB5015976.1"/>
    <property type="molecule type" value="Genomic_DNA"/>
</dbReference>
<evidence type="ECO:0000313" key="6">
    <source>
        <dbReference type="EMBL" id="CAB5015976.1"/>
    </source>
</evidence>
<evidence type="ECO:0000259" key="4">
    <source>
        <dbReference type="Pfam" id="PF20789"/>
    </source>
</evidence>
<dbReference type="Gene3D" id="2.40.160.210">
    <property type="entry name" value="Acyl-CoA thioesterase, double hotdog domain"/>
    <property type="match status" value="1"/>
</dbReference>
<evidence type="ECO:0000256" key="1">
    <source>
        <dbReference type="ARBA" id="ARBA00006538"/>
    </source>
</evidence>
<dbReference type="EMBL" id="CAFBLT010000001">
    <property type="protein sequence ID" value="CAB4878801.1"/>
    <property type="molecule type" value="Genomic_DNA"/>
</dbReference>
<sequence>MTMGTSLRDVLELEQVGEGLYRGQNFTAGLGGVVFGGQLLAQTIVAAGLSDPSKNVKTVHTIFARGGALDQPLDIEVDTMHSGRAMGSVTVTIRQGERLCTRALVLLSVDEPDLIRFSDPMPEVSGPLDAHSSGGEGDFWDIRIVDGVDISDAEAVGPPELDVWTRFPGPPSEGALGQALLAYATDGFLIGTAMRPHAGIGQSMAHVSISTSVLSHTLTFHEPVDASQWHLISHSSPHAGRGRSYGRADIFSEEGHIVASFVQDNMIRSFPKEQQPKAGEHSKF</sequence>
<dbReference type="InterPro" id="IPR049449">
    <property type="entry name" value="TesB_ACOT8-like_N"/>
</dbReference>
<dbReference type="PANTHER" id="PTHR11066:SF34">
    <property type="entry name" value="ACYL-COENZYME A THIOESTERASE 8"/>
    <property type="match status" value="1"/>
</dbReference>
<proteinExistence type="inferred from homology"/>